<keyword evidence="3" id="KW-1185">Reference proteome</keyword>
<dbReference type="InParanoid" id="A0A165G4J6"/>
<organism evidence="2 3">
    <name type="scientific">Xylona heveae (strain CBS 132557 / TC161)</name>
    <dbReference type="NCBI Taxonomy" id="1328760"/>
    <lineage>
        <taxon>Eukaryota</taxon>
        <taxon>Fungi</taxon>
        <taxon>Dikarya</taxon>
        <taxon>Ascomycota</taxon>
        <taxon>Pezizomycotina</taxon>
        <taxon>Xylonomycetes</taxon>
        <taxon>Xylonales</taxon>
        <taxon>Xylonaceae</taxon>
        <taxon>Xylona</taxon>
    </lineage>
</organism>
<evidence type="ECO:0000256" key="1">
    <source>
        <dbReference type="SAM" id="Phobius"/>
    </source>
</evidence>
<evidence type="ECO:0000313" key="3">
    <source>
        <dbReference type="Proteomes" id="UP000076632"/>
    </source>
</evidence>
<keyword evidence="1" id="KW-1133">Transmembrane helix</keyword>
<gene>
    <name evidence="2" type="ORF">L228DRAFT_158685</name>
</gene>
<dbReference type="EMBL" id="KV407460">
    <property type="protein sequence ID" value="KZF21730.1"/>
    <property type="molecule type" value="Genomic_DNA"/>
</dbReference>
<dbReference type="AlphaFoldDB" id="A0A165G4J6"/>
<proteinExistence type="predicted"/>
<keyword evidence="1" id="KW-0812">Transmembrane</keyword>
<evidence type="ECO:0000313" key="2">
    <source>
        <dbReference type="EMBL" id="KZF21730.1"/>
    </source>
</evidence>
<reference evidence="2 3" key="1">
    <citation type="journal article" date="2016" name="Fungal Biol.">
        <title>The genome of Xylona heveae provides a window into fungal endophytism.</title>
        <authorList>
            <person name="Gazis R."/>
            <person name="Kuo A."/>
            <person name="Riley R."/>
            <person name="LaButti K."/>
            <person name="Lipzen A."/>
            <person name="Lin J."/>
            <person name="Amirebrahimi M."/>
            <person name="Hesse C.N."/>
            <person name="Spatafora J.W."/>
            <person name="Henrissat B."/>
            <person name="Hainaut M."/>
            <person name="Grigoriev I.V."/>
            <person name="Hibbett D.S."/>
        </authorList>
    </citation>
    <scope>NUCLEOTIDE SEQUENCE [LARGE SCALE GENOMIC DNA]</scope>
    <source>
        <strain evidence="2 3">TC161</strain>
    </source>
</reference>
<dbReference type="GeneID" id="28894512"/>
<dbReference type="Proteomes" id="UP000076632">
    <property type="component" value="Unassembled WGS sequence"/>
</dbReference>
<protein>
    <submittedName>
        <fullName evidence="2">Uncharacterized protein</fullName>
    </submittedName>
</protein>
<dbReference type="RefSeq" id="XP_018187285.1">
    <property type="nucleotide sequence ID" value="XM_018329375.1"/>
</dbReference>
<feature type="transmembrane region" description="Helical" evidence="1">
    <location>
        <begin position="75"/>
        <end position="91"/>
    </location>
</feature>
<accession>A0A165G4J6</accession>
<sequence length="96" mass="11059">MVMFDCCQAALCIIHLSYSFLPFGRFAACINLAKSSRSEWTVCPKLFSITYLLAFKHRQGLHFIRSFGGCSRARFIFLFLAQFFLSTYMGHKRLDG</sequence>
<keyword evidence="1" id="KW-0472">Membrane</keyword>
<name>A0A165G4J6_XYLHT</name>